<evidence type="ECO:0000313" key="2">
    <source>
        <dbReference type="Proteomes" id="UP001225957"/>
    </source>
</evidence>
<dbReference type="Proteomes" id="UP001225957">
    <property type="component" value="Unassembled WGS sequence"/>
</dbReference>
<keyword evidence="2" id="KW-1185">Reference proteome</keyword>
<gene>
    <name evidence="1" type="ORF">QLQ83_11775</name>
</gene>
<dbReference type="EMBL" id="JASCQP010000027">
    <property type="protein sequence ID" value="MDI5891780.1"/>
    <property type="molecule type" value="Genomic_DNA"/>
</dbReference>
<reference evidence="1 2" key="1">
    <citation type="submission" date="2023-04" db="EMBL/GenBank/DDBJ databases">
        <title>Halomonas strains isolated from rhizosphere soil.</title>
        <authorList>
            <person name="Xu L."/>
            <person name="Sun J.-Q."/>
        </authorList>
    </citation>
    <scope>NUCLEOTIDE SEQUENCE [LARGE SCALE GENOMIC DNA]</scope>
    <source>
        <strain evidence="1 2">LR5S20</strain>
    </source>
</reference>
<name>A0ABT6V0M5_9GAMM</name>
<comment type="caution">
    <text evidence="1">The sequence shown here is derived from an EMBL/GenBank/DDBJ whole genome shotgun (WGS) entry which is preliminary data.</text>
</comment>
<sequence length="336" mass="39026">MKRNRTKEMPLGSYDFLGSLRITSEGYLLHRKYQKIIKHKSTLLSHSQNIAKRKSFIEGAHNQKQKNKTPPKKELRNFEDLSIKSKLFLIATIVSQKDIKSSEIEPLSERKESTLSPDRSYDQEILKTLLKEQAILTTDEVQEKNIRRDQKSHESTIQNQSFMINPLVTYEDMVSYIVSLKKKRKRENIIKTDEYKSVCDEVLLAECNLFANKVMQEQGITLRSRWDHWKPLTPHLFNFSIAQIQCLILESSKDVLKNYRKGFIKSEISIETIVTETLRNMQKTGALGWKVKPLDRDERTKMEDCSMLNKVAFNTICGMEDGGYSQPLNMIKDLGS</sequence>
<organism evidence="1 2">
    <name type="scientific">Halomonas rhizosphaerae</name>
    <dbReference type="NCBI Taxonomy" id="3043296"/>
    <lineage>
        <taxon>Bacteria</taxon>
        <taxon>Pseudomonadati</taxon>
        <taxon>Pseudomonadota</taxon>
        <taxon>Gammaproteobacteria</taxon>
        <taxon>Oceanospirillales</taxon>
        <taxon>Halomonadaceae</taxon>
        <taxon>Halomonas</taxon>
    </lineage>
</organism>
<proteinExistence type="predicted"/>
<protein>
    <submittedName>
        <fullName evidence="1">Uncharacterized protein</fullName>
    </submittedName>
</protein>
<accession>A0ABT6V0M5</accession>
<dbReference type="RefSeq" id="WP_282735718.1">
    <property type="nucleotide sequence ID" value="NZ_JASCQP010000027.1"/>
</dbReference>
<evidence type="ECO:0000313" key="1">
    <source>
        <dbReference type="EMBL" id="MDI5891780.1"/>
    </source>
</evidence>